<keyword evidence="2" id="KW-0479">Metal-binding</keyword>
<evidence type="ECO:0000256" key="3">
    <source>
        <dbReference type="ARBA" id="ARBA00022896"/>
    </source>
</evidence>
<dbReference type="Pfam" id="PF14226">
    <property type="entry name" value="DIOX_N"/>
    <property type="match status" value="1"/>
</dbReference>
<dbReference type="Gene3D" id="2.60.120.330">
    <property type="entry name" value="B-lactam Antibiotic, Isopenicillin N Synthase, Chain"/>
    <property type="match status" value="1"/>
</dbReference>
<sequence length="537" mass="59563">MSSSGDNDRHQQNLRVSQTKLAKKKKSRRPIDPEDIAGSISSAPERISHDTHLFAVPFGTADPRQYYPNYRRPLGTSSTSQPLLARRYEDLPLQVIRRARPLSAGSIPSPTGTSSQLSAMRLGDSNSEQSDTMADTLPLTQHFVHPDVRPSSTSTPSATPHYMMSALAPGQKDRLGRVMIEPDGSSRFLSFPDSLTMADLLSNWSSTLETVPPSYCIPVHERQLDQVEIVDNIPVIDLGKANGEERSVVVKELLKAFEEYGFFQIINHGVPVDLMDEAMKVGKEFFSLPAEEKAEYAKDAANDTNRGAATLYSSSAKHYGSEEYRYWRDVLEHSCNLNGKDKISWPSNPPRYREVIGAYGEELRRVSKVILGMVAEGLGLEAGFFDKELGQRMLVNHYPACPDPSLTLGVGGHCDPNLITIIQQEVYGLQILKDDEWIGVQPIRNAFVVNSGLPITVISNGKLASVAHRVVTNTTQSRTSIGTFICPHDIVEPAKSLVGPENPPQFKSFNWRIDFMPHYLSKKSVYHASLEPFKIDA</sequence>
<evidence type="ECO:0000256" key="1">
    <source>
        <dbReference type="ARBA" id="ARBA00008056"/>
    </source>
</evidence>
<keyword evidence="9" id="KW-1185">Reference proteome</keyword>
<dbReference type="AlphaFoldDB" id="A0AAN8YAM9"/>
<keyword evidence="5" id="KW-0408">Iron</keyword>
<gene>
    <name evidence="8" type="ORF">RDI58_018131</name>
</gene>
<keyword evidence="4" id="KW-0560">Oxidoreductase</keyword>
<reference evidence="8 9" key="1">
    <citation type="submission" date="2024-02" db="EMBL/GenBank/DDBJ databases">
        <title>de novo genome assembly of Solanum bulbocastanum strain 11H21.</title>
        <authorList>
            <person name="Hosaka A.J."/>
        </authorList>
    </citation>
    <scope>NUCLEOTIDE SEQUENCE [LARGE SCALE GENOMIC DNA]</scope>
    <source>
        <tissue evidence="8">Young leaves</tissue>
    </source>
</reference>
<dbReference type="Pfam" id="PF03171">
    <property type="entry name" value="2OG-FeII_Oxy"/>
    <property type="match status" value="1"/>
</dbReference>
<dbReference type="GO" id="GO:0009805">
    <property type="term" value="P:coumarin biosynthetic process"/>
    <property type="evidence" value="ECO:0007669"/>
    <property type="project" value="UniProtKB-ARBA"/>
</dbReference>
<feature type="region of interest" description="Disordered" evidence="6">
    <location>
        <begin position="1"/>
        <end position="44"/>
    </location>
</feature>
<dbReference type="InterPro" id="IPR027443">
    <property type="entry name" value="IPNS-like_sf"/>
</dbReference>
<organism evidence="8 9">
    <name type="scientific">Solanum bulbocastanum</name>
    <name type="common">Wild potato</name>
    <dbReference type="NCBI Taxonomy" id="147425"/>
    <lineage>
        <taxon>Eukaryota</taxon>
        <taxon>Viridiplantae</taxon>
        <taxon>Streptophyta</taxon>
        <taxon>Embryophyta</taxon>
        <taxon>Tracheophyta</taxon>
        <taxon>Spermatophyta</taxon>
        <taxon>Magnoliopsida</taxon>
        <taxon>eudicotyledons</taxon>
        <taxon>Gunneridae</taxon>
        <taxon>Pentapetalae</taxon>
        <taxon>asterids</taxon>
        <taxon>lamiids</taxon>
        <taxon>Solanales</taxon>
        <taxon>Solanaceae</taxon>
        <taxon>Solanoideae</taxon>
        <taxon>Solaneae</taxon>
        <taxon>Solanum</taxon>
    </lineage>
</organism>
<dbReference type="PROSITE" id="PS51471">
    <property type="entry name" value="FE2OG_OXY"/>
    <property type="match status" value="1"/>
</dbReference>
<dbReference type="InterPro" id="IPR005123">
    <property type="entry name" value="Oxoglu/Fe-dep_dioxygenase_dom"/>
</dbReference>
<comment type="similarity">
    <text evidence="1">Belongs to the iron/ascorbate-dependent oxidoreductase family.</text>
</comment>
<dbReference type="InterPro" id="IPR050295">
    <property type="entry name" value="Plant_2OG-oxidoreductases"/>
</dbReference>
<dbReference type="SUPFAM" id="SSF51197">
    <property type="entry name" value="Clavaminate synthase-like"/>
    <property type="match status" value="1"/>
</dbReference>
<dbReference type="EMBL" id="JBANQN010000007">
    <property type="protein sequence ID" value="KAK6784676.1"/>
    <property type="molecule type" value="Genomic_DNA"/>
</dbReference>
<feature type="compositionally biased region" description="Basic and acidic residues" evidence="6">
    <location>
        <begin position="1"/>
        <end position="11"/>
    </location>
</feature>
<evidence type="ECO:0000313" key="8">
    <source>
        <dbReference type="EMBL" id="KAK6784676.1"/>
    </source>
</evidence>
<dbReference type="InterPro" id="IPR026992">
    <property type="entry name" value="DIOX_N"/>
</dbReference>
<dbReference type="GO" id="GO:0002238">
    <property type="term" value="P:response to molecule of fungal origin"/>
    <property type="evidence" value="ECO:0007669"/>
    <property type="project" value="UniProtKB-ARBA"/>
</dbReference>
<evidence type="ECO:0000256" key="6">
    <source>
        <dbReference type="SAM" id="MobiDB-lite"/>
    </source>
</evidence>
<keyword evidence="3" id="KW-0847">Vitamin C</keyword>
<evidence type="ECO:0000256" key="2">
    <source>
        <dbReference type="ARBA" id="ARBA00022723"/>
    </source>
</evidence>
<dbReference type="GO" id="GO:0016706">
    <property type="term" value="F:2-oxoglutarate-dependent dioxygenase activity"/>
    <property type="evidence" value="ECO:0007669"/>
    <property type="project" value="UniProtKB-ARBA"/>
</dbReference>
<dbReference type="PANTHER" id="PTHR47991">
    <property type="entry name" value="OXOGLUTARATE/IRON-DEPENDENT DIOXYGENASE"/>
    <property type="match status" value="1"/>
</dbReference>
<evidence type="ECO:0000259" key="7">
    <source>
        <dbReference type="PROSITE" id="PS51471"/>
    </source>
</evidence>
<name>A0AAN8YAM9_SOLBU</name>
<comment type="caution">
    <text evidence="8">The sequence shown here is derived from an EMBL/GenBank/DDBJ whole genome shotgun (WGS) entry which is preliminary data.</text>
</comment>
<dbReference type="Proteomes" id="UP001371456">
    <property type="component" value="Unassembled WGS sequence"/>
</dbReference>
<protein>
    <recommendedName>
        <fullName evidence="7">Fe2OG dioxygenase domain-containing protein</fullName>
    </recommendedName>
</protein>
<evidence type="ECO:0000313" key="9">
    <source>
        <dbReference type="Proteomes" id="UP001371456"/>
    </source>
</evidence>
<evidence type="ECO:0000256" key="5">
    <source>
        <dbReference type="ARBA" id="ARBA00023004"/>
    </source>
</evidence>
<proteinExistence type="inferred from homology"/>
<accession>A0AAN8YAM9</accession>
<dbReference type="InterPro" id="IPR044861">
    <property type="entry name" value="IPNS-like_FE2OG_OXY"/>
</dbReference>
<dbReference type="GO" id="GO:0031418">
    <property type="term" value="F:L-ascorbic acid binding"/>
    <property type="evidence" value="ECO:0007669"/>
    <property type="project" value="UniProtKB-KW"/>
</dbReference>
<evidence type="ECO:0000256" key="4">
    <source>
        <dbReference type="ARBA" id="ARBA00023002"/>
    </source>
</evidence>
<dbReference type="GO" id="GO:0046872">
    <property type="term" value="F:metal ion binding"/>
    <property type="evidence" value="ECO:0007669"/>
    <property type="project" value="UniProtKB-KW"/>
</dbReference>
<feature type="domain" description="Fe2OG dioxygenase" evidence="7">
    <location>
        <begin position="389"/>
        <end position="487"/>
    </location>
</feature>